<dbReference type="OrthoDB" id="10530565at2759"/>
<keyword evidence="2" id="KW-1185">Reference proteome</keyword>
<reference evidence="1" key="1">
    <citation type="submission" date="2020-03" db="EMBL/GenBank/DDBJ databases">
        <title>Castanea mollissima Vanexum genome sequencing.</title>
        <authorList>
            <person name="Staton M."/>
        </authorList>
    </citation>
    <scope>NUCLEOTIDE SEQUENCE</scope>
    <source>
        <tissue evidence="1">Leaf</tissue>
    </source>
</reference>
<sequence>MSEFQGFLLSRNCKGELGISEIRKESKANETSASYWYGPVSRRSFLSKRPSWKRSLRYPLRRGPRRSLLVWTHFTTSVVDHSLLRKPDDWIACRQFVSEMDSLKNKQAAKNRQEEIRKAAHLRAQVDTALFIVWGADLGEYSEHETDPLGDFGLHDMMRGLVRMYALQICCVVCEALVKRLKDHLESKVNALKKFKEYSRTLG</sequence>
<accession>A0A8J4RWF7</accession>
<proteinExistence type="predicted"/>
<dbReference type="Proteomes" id="UP000737018">
    <property type="component" value="Unassembled WGS sequence"/>
</dbReference>
<evidence type="ECO:0000313" key="1">
    <source>
        <dbReference type="EMBL" id="KAF3975844.1"/>
    </source>
</evidence>
<gene>
    <name evidence="1" type="ORF">CMV_000921</name>
</gene>
<name>A0A8J4RWF7_9ROSI</name>
<comment type="caution">
    <text evidence="1">The sequence shown here is derived from an EMBL/GenBank/DDBJ whole genome shotgun (WGS) entry which is preliminary data.</text>
</comment>
<dbReference type="AlphaFoldDB" id="A0A8J4RWF7"/>
<protein>
    <submittedName>
        <fullName evidence="1">Uncharacterized protein</fullName>
    </submittedName>
</protein>
<dbReference type="EMBL" id="JRKL02000052">
    <property type="protein sequence ID" value="KAF3975844.1"/>
    <property type="molecule type" value="Genomic_DNA"/>
</dbReference>
<evidence type="ECO:0000313" key="2">
    <source>
        <dbReference type="Proteomes" id="UP000737018"/>
    </source>
</evidence>
<organism evidence="1 2">
    <name type="scientific">Castanea mollissima</name>
    <name type="common">Chinese chestnut</name>
    <dbReference type="NCBI Taxonomy" id="60419"/>
    <lineage>
        <taxon>Eukaryota</taxon>
        <taxon>Viridiplantae</taxon>
        <taxon>Streptophyta</taxon>
        <taxon>Embryophyta</taxon>
        <taxon>Tracheophyta</taxon>
        <taxon>Spermatophyta</taxon>
        <taxon>Magnoliopsida</taxon>
        <taxon>eudicotyledons</taxon>
        <taxon>Gunneridae</taxon>
        <taxon>Pentapetalae</taxon>
        <taxon>rosids</taxon>
        <taxon>fabids</taxon>
        <taxon>Fagales</taxon>
        <taxon>Fagaceae</taxon>
        <taxon>Castanea</taxon>
    </lineage>
</organism>